<dbReference type="Proteomes" id="UP000199361">
    <property type="component" value="Unassembled WGS sequence"/>
</dbReference>
<evidence type="ECO:0000313" key="2">
    <source>
        <dbReference type="Proteomes" id="UP000199361"/>
    </source>
</evidence>
<dbReference type="STRING" id="568860.SAMN05421811_13224"/>
<sequence>MTVSPLTLTTRNARLEDLVDLLRHQQAHKVDVVVHSDQIRAAGTRLQLIGTPPLLKQTGVTTTAGLYLPTSVCDQGVADKLRIPPQYLRRLRTERPALYDANVNGWLEDLDRRFLLRALHHGGGGEGVARAFLSDSYRILDNLDVLMAALDGVRRSGAQVQIDGCDLTERRMYVRVVCEQIRALAPDLLGEYRSPFTGASGADNPFVFAGFVISNSETGCGAFSIVPRLLVQVCRNGLTIPVDALRHIHLGGRMDEGVVRWSDDTRRKNLDLVAAQARDAVATFLDLGYVRAKLQELTGLARTPLADPSRTIELVAKRLAFGEEQQEQILAHFIRGADLSAGGVMHAVTSVAQTLPNADVAADMEGQAVRALQLAATGR</sequence>
<dbReference type="EMBL" id="FOHX01000032">
    <property type="protein sequence ID" value="SEU47850.1"/>
    <property type="molecule type" value="Genomic_DNA"/>
</dbReference>
<protein>
    <recommendedName>
        <fullName evidence="3">DUF932 domain-containing protein</fullName>
    </recommendedName>
</protein>
<dbReference type="AlphaFoldDB" id="A0A1I0LVG6"/>
<keyword evidence="2" id="KW-1185">Reference proteome</keyword>
<accession>A0A1I0LVG6</accession>
<reference evidence="1 2" key="1">
    <citation type="submission" date="2016-10" db="EMBL/GenBank/DDBJ databases">
        <authorList>
            <person name="de Groot N.N."/>
        </authorList>
    </citation>
    <scope>NUCLEOTIDE SEQUENCE [LARGE SCALE GENOMIC DNA]</scope>
    <source>
        <strain evidence="1 2">CGMCC 4.5598</strain>
    </source>
</reference>
<proteinExistence type="predicted"/>
<gene>
    <name evidence="1" type="ORF">SAMN05421811_13224</name>
</gene>
<name>A0A1I0LVG6_9ACTN</name>
<dbReference type="OrthoDB" id="2679764at2"/>
<evidence type="ECO:0008006" key="3">
    <source>
        <dbReference type="Google" id="ProtNLM"/>
    </source>
</evidence>
<dbReference type="RefSeq" id="WP_091094350.1">
    <property type="nucleotide sequence ID" value="NZ_FOHX01000032.1"/>
</dbReference>
<evidence type="ECO:0000313" key="1">
    <source>
        <dbReference type="EMBL" id="SEU47850.1"/>
    </source>
</evidence>
<organism evidence="1 2">
    <name type="scientific">Nonomuraea wenchangensis</name>
    <dbReference type="NCBI Taxonomy" id="568860"/>
    <lineage>
        <taxon>Bacteria</taxon>
        <taxon>Bacillati</taxon>
        <taxon>Actinomycetota</taxon>
        <taxon>Actinomycetes</taxon>
        <taxon>Streptosporangiales</taxon>
        <taxon>Streptosporangiaceae</taxon>
        <taxon>Nonomuraea</taxon>
    </lineage>
</organism>